<accession>A0AAW0LUA5</accession>
<name>A0AAW0LUA5_QUESU</name>
<dbReference type="AlphaFoldDB" id="A0AAW0LUA5"/>
<evidence type="ECO:0000313" key="2">
    <source>
        <dbReference type="Proteomes" id="UP000237347"/>
    </source>
</evidence>
<comment type="caution">
    <text evidence="1">The sequence shown here is derived from an EMBL/GenBank/DDBJ whole genome shotgun (WGS) entry which is preliminary data.</text>
</comment>
<organism evidence="1 2">
    <name type="scientific">Quercus suber</name>
    <name type="common">Cork oak</name>
    <dbReference type="NCBI Taxonomy" id="58331"/>
    <lineage>
        <taxon>Eukaryota</taxon>
        <taxon>Viridiplantae</taxon>
        <taxon>Streptophyta</taxon>
        <taxon>Embryophyta</taxon>
        <taxon>Tracheophyta</taxon>
        <taxon>Spermatophyta</taxon>
        <taxon>Magnoliopsida</taxon>
        <taxon>eudicotyledons</taxon>
        <taxon>Gunneridae</taxon>
        <taxon>Pentapetalae</taxon>
        <taxon>rosids</taxon>
        <taxon>fabids</taxon>
        <taxon>Fagales</taxon>
        <taxon>Fagaceae</taxon>
        <taxon>Quercus</taxon>
    </lineage>
</organism>
<reference evidence="1 2" key="1">
    <citation type="journal article" date="2018" name="Sci. Data">
        <title>The draft genome sequence of cork oak.</title>
        <authorList>
            <person name="Ramos A.M."/>
            <person name="Usie A."/>
            <person name="Barbosa P."/>
            <person name="Barros P.M."/>
            <person name="Capote T."/>
            <person name="Chaves I."/>
            <person name="Simoes F."/>
            <person name="Abreu I."/>
            <person name="Carrasquinho I."/>
            <person name="Faro C."/>
            <person name="Guimaraes J.B."/>
            <person name="Mendonca D."/>
            <person name="Nobrega F."/>
            <person name="Rodrigues L."/>
            <person name="Saibo N.J.M."/>
            <person name="Varela M.C."/>
            <person name="Egas C."/>
            <person name="Matos J."/>
            <person name="Miguel C.M."/>
            <person name="Oliveira M.M."/>
            <person name="Ricardo C.P."/>
            <person name="Goncalves S."/>
        </authorList>
    </citation>
    <scope>NUCLEOTIDE SEQUENCE [LARGE SCALE GENOMIC DNA]</scope>
    <source>
        <strain evidence="2">cv. HL8</strain>
    </source>
</reference>
<keyword evidence="2" id="KW-1185">Reference proteome</keyword>
<dbReference type="EMBL" id="PKMF04000050">
    <property type="protein sequence ID" value="KAK7854994.1"/>
    <property type="molecule type" value="Genomic_DNA"/>
</dbReference>
<gene>
    <name evidence="1" type="ORF">CFP56_030142</name>
</gene>
<proteinExistence type="predicted"/>
<sequence>MWFNWDHCLEFEGMLLVRARYSLAYAAQIPMGLLSGPSSYDRITFMRECLWPPYCFSLSVGSLVDGCHYEEETSKLTEEIESI</sequence>
<protein>
    <submittedName>
        <fullName evidence="1">Uncharacterized protein</fullName>
    </submittedName>
</protein>
<dbReference type="Proteomes" id="UP000237347">
    <property type="component" value="Unassembled WGS sequence"/>
</dbReference>
<evidence type="ECO:0000313" key="1">
    <source>
        <dbReference type="EMBL" id="KAK7854994.1"/>
    </source>
</evidence>